<proteinExistence type="predicted"/>
<sequence length="50" mass="5985">MELNHLRSEVDDVRDSAISLMTKSNQYKKMVEPELTHLNQRWEEISLKLK</sequence>
<name>A0A0L8H2E8_OCTBM</name>
<dbReference type="STRING" id="37653.A0A0L8H2E8"/>
<accession>A0A0L8H2E8</accession>
<gene>
    <name evidence="1" type="ORF">OCBIM_22024577mg</name>
</gene>
<dbReference type="AlphaFoldDB" id="A0A0L8H2E8"/>
<reference evidence="1" key="1">
    <citation type="submission" date="2015-07" db="EMBL/GenBank/DDBJ databases">
        <title>MeaNS - Measles Nucleotide Surveillance Program.</title>
        <authorList>
            <person name="Tran T."/>
            <person name="Druce J."/>
        </authorList>
    </citation>
    <scope>NUCLEOTIDE SEQUENCE</scope>
    <source>
        <strain evidence="1">UCB-OBI-ISO-001</strain>
        <tissue evidence="1">Gonad</tissue>
    </source>
</reference>
<evidence type="ECO:0000313" key="1">
    <source>
        <dbReference type="EMBL" id="KOF82950.1"/>
    </source>
</evidence>
<organism evidence="1">
    <name type="scientific">Octopus bimaculoides</name>
    <name type="common">California two-spotted octopus</name>
    <dbReference type="NCBI Taxonomy" id="37653"/>
    <lineage>
        <taxon>Eukaryota</taxon>
        <taxon>Metazoa</taxon>
        <taxon>Spiralia</taxon>
        <taxon>Lophotrochozoa</taxon>
        <taxon>Mollusca</taxon>
        <taxon>Cephalopoda</taxon>
        <taxon>Coleoidea</taxon>
        <taxon>Octopodiformes</taxon>
        <taxon>Octopoda</taxon>
        <taxon>Incirrata</taxon>
        <taxon>Octopodidae</taxon>
        <taxon>Octopus</taxon>
    </lineage>
</organism>
<dbReference type="EMBL" id="KQ419601">
    <property type="protein sequence ID" value="KOF82950.1"/>
    <property type="molecule type" value="Genomic_DNA"/>
</dbReference>
<feature type="non-terminal residue" evidence="1">
    <location>
        <position position="50"/>
    </location>
</feature>
<protein>
    <submittedName>
        <fullName evidence="1">Uncharacterized protein</fullName>
    </submittedName>
</protein>
<dbReference type="OrthoDB" id="10057795at2759"/>